<evidence type="ECO:0000313" key="1">
    <source>
        <dbReference type="EMBL" id="JAD24612.1"/>
    </source>
</evidence>
<reference evidence="1" key="1">
    <citation type="submission" date="2014-09" db="EMBL/GenBank/DDBJ databases">
        <authorList>
            <person name="Magalhaes I.L.F."/>
            <person name="Oliveira U."/>
            <person name="Santos F.R."/>
            <person name="Vidigal T.H.D.A."/>
            <person name="Brescovit A.D."/>
            <person name="Santos A.J."/>
        </authorList>
    </citation>
    <scope>NUCLEOTIDE SEQUENCE</scope>
    <source>
        <tissue evidence="1">Shoot tissue taken approximately 20 cm above the soil surface</tissue>
    </source>
</reference>
<accession>A0A0A8YQI6</accession>
<name>A0A0A8YQI6_ARUDO</name>
<proteinExistence type="predicted"/>
<sequence>MVLVGSTLPVVPVAAAAPAMMHMVGAMQGRVRRELFPLFGHFDSGVALPPLCLCPEPR</sequence>
<organism evidence="1">
    <name type="scientific">Arundo donax</name>
    <name type="common">Giant reed</name>
    <name type="synonym">Donax arundinaceus</name>
    <dbReference type="NCBI Taxonomy" id="35708"/>
    <lineage>
        <taxon>Eukaryota</taxon>
        <taxon>Viridiplantae</taxon>
        <taxon>Streptophyta</taxon>
        <taxon>Embryophyta</taxon>
        <taxon>Tracheophyta</taxon>
        <taxon>Spermatophyta</taxon>
        <taxon>Magnoliopsida</taxon>
        <taxon>Liliopsida</taxon>
        <taxon>Poales</taxon>
        <taxon>Poaceae</taxon>
        <taxon>PACMAD clade</taxon>
        <taxon>Arundinoideae</taxon>
        <taxon>Arundineae</taxon>
        <taxon>Arundo</taxon>
    </lineage>
</organism>
<reference evidence="1" key="2">
    <citation type="journal article" date="2015" name="Data Brief">
        <title>Shoot transcriptome of the giant reed, Arundo donax.</title>
        <authorList>
            <person name="Barrero R.A."/>
            <person name="Guerrero F.D."/>
            <person name="Moolhuijzen P."/>
            <person name="Goolsby J.A."/>
            <person name="Tidwell J."/>
            <person name="Bellgard S.E."/>
            <person name="Bellgard M.I."/>
        </authorList>
    </citation>
    <scope>NUCLEOTIDE SEQUENCE</scope>
    <source>
        <tissue evidence="1">Shoot tissue taken approximately 20 cm above the soil surface</tissue>
    </source>
</reference>
<protein>
    <submittedName>
        <fullName evidence="1">Uncharacterized protein</fullName>
    </submittedName>
</protein>
<dbReference type="EMBL" id="GBRH01273283">
    <property type="protein sequence ID" value="JAD24612.1"/>
    <property type="molecule type" value="Transcribed_RNA"/>
</dbReference>
<dbReference type="AlphaFoldDB" id="A0A0A8YQI6"/>